<reference evidence="4 6" key="2">
    <citation type="submission" date="2014-03" db="EMBL/GenBank/DDBJ databases">
        <authorList>
            <person name="Urmite Genomes U."/>
        </authorList>
    </citation>
    <scope>NUCLEOTIDE SEQUENCE [LARGE SCALE GENOMIC DNA]</scope>
    <source>
        <strain evidence="4 6">S1</strain>
    </source>
</reference>
<dbReference type="InterPro" id="IPR051257">
    <property type="entry name" value="Diverse_CBS-Domain"/>
</dbReference>
<keyword evidence="6" id="KW-1185">Reference proteome</keyword>
<dbReference type="EMBL" id="CCAX010000001">
    <property type="protein sequence ID" value="CDO02481.1"/>
    <property type="molecule type" value="Genomic_DNA"/>
</dbReference>
<dbReference type="SUPFAM" id="SSF54631">
    <property type="entry name" value="CBS-domain pair"/>
    <property type="match status" value="1"/>
</dbReference>
<dbReference type="InterPro" id="IPR046342">
    <property type="entry name" value="CBS_dom_sf"/>
</dbReference>
<evidence type="ECO:0000313" key="6">
    <source>
        <dbReference type="Proteomes" id="UP000028863"/>
    </source>
</evidence>
<dbReference type="Proteomes" id="UP000028863">
    <property type="component" value="Unassembled WGS sequence"/>
</dbReference>
<reference evidence="4 6" key="1">
    <citation type="submission" date="2014-03" db="EMBL/GenBank/DDBJ databases">
        <title>Draft genome sequencing of Oceanobacillus picturae strain S1 isolated from human gut.</title>
        <authorList>
            <person name="Croce O."/>
            <person name="Lagier J.C."/>
            <person name="Raoult D."/>
        </authorList>
    </citation>
    <scope>NUCLEOTIDE SEQUENCE [LARGE SCALE GENOMIC DNA]</scope>
    <source>
        <strain evidence="4 6">S1</strain>
    </source>
</reference>
<comment type="caution">
    <text evidence="4">The sequence shown here is derived from an EMBL/GenBank/DDBJ whole genome shotgun (WGS) entry which is preliminary data.</text>
</comment>
<dbReference type="EMBL" id="BBXV01000058">
    <property type="protein sequence ID" value="GAQ19692.1"/>
    <property type="molecule type" value="Genomic_DNA"/>
</dbReference>
<sequence length="147" mass="15830">MHQQLRNIMTSDVFTVSSTQSIQDAAKIKIMSDNNIGAIPVVDQNGSMVGIITDRDITLRSTAQGEAANTPVSEVMTAQKIVQGTPDMDVHEAVQLMSQQQIRRLPVTENGHVIGMVALGDLAVDNQYNNEAEQALSTISTPSAPQK</sequence>
<dbReference type="AlphaFoldDB" id="W9AII2"/>
<dbReference type="Pfam" id="PF00571">
    <property type="entry name" value="CBS"/>
    <property type="match status" value="2"/>
</dbReference>
<keyword evidence="1 2" id="KW-0129">CBS domain</keyword>
<proteinExistence type="predicted"/>
<name>W9AII2_9BACI</name>
<feature type="domain" description="CBS" evidence="3">
    <location>
        <begin position="9"/>
        <end position="68"/>
    </location>
</feature>
<reference evidence="7" key="3">
    <citation type="submission" date="2015-07" db="EMBL/GenBank/DDBJ databases">
        <title>Draft Genome Sequence of Oceanobacillus picturae Heshi-B3 that Was Isolated from Fermented Rice Bran with Aging Salted Mackerel, Which Was Named Heshiko as Traditional Fermented Seafood in Japan.</title>
        <authorList>
            <person name="Akuzawa S."/>
            <person name="Nakagawa J."/>
            <person name="Kanekatsu T."/>
            <person name="Kanesaki Y."/>
            <person name="Suzuki T."/>
        </authorList>
    </citation>
    <scope>NUCLEOTIDE SEQUENCE [LARGE SCALE GENOMIC DNA]</scope>
    <source>
        <strain evidence="7">Heshi-B3</strain>
    </source>
</reference>
<evidence type="ECO:0000313" key="7">
    <source>
        <dbReference type="Proteomes" id="UP000052946"/>
    </source>
</evidence>
<dbReference type="PANTHER" id="PTHR43080">
    <property type="entry name" value="CBS DOMAIN-CONTAINING PROTEIN CBSX3, MITOCHONDRIAL"/>
    <property type="match status" value="1"/>
</dbReference>
<dbReference type="PANTHER" id="PTHR43080:SF2">
    <property type="entry name" value="CBS DOMAIN-CONTAINING PROTEIN"/>
    <property type="match status" value="1"/>
</dbReference>
<dbReference type="InterPro" id="IPR000644">
    <property type="entry name" value="CBS_dom"/>
</dbReference>
<reference evidence="5 7" key="4">
    <citation type="journal article" date="2016" name="Genome Announc.">
        <title>Draft Genome Sequence of Oceanobacillus picturae Heshi-B3, Isolated from Fermented Rice Bran in a Traditional Japanese Seafood Dish.</title>
        <authorList>
            <person name="Akuzawa S."/>
            <person name="Nagaoka J."/>
            <person name="Kanekatsu M."/>
            <person name="Kanesaki Y."/>
            <person name="Suzuki T."/>
        </authorList>
    </citation>
    <scope>NUCLEOTIDE SEQUENCE [LARGE SCALE GENOMIC DNA]</scope>
    <source>
        <strain evidence="5 7">Heshi-B3</strain>
    </source>
</reference>
<evidence type="ECO:0000313" key="5">
    <source>
        <dbReference type="EMBL" id="GAQ19692.1"/>
    </source>
</evidence>
<dbReference type="PROSITE" id="PS51371">
    <property type="entry name" value="CBS"/>
    <property type="match status" value="2"/>
</dbReference>
<protein>
    <submittedName>
        <fullName evidence="4">Hypoxic response protein 1</fullName>
    </submittedName>
</protein>
<evidence type="ECO:0000256" key="2">
    <source>
        <dbReference type="PROSITE-ProRule" id="PRU00703"/>
    </source>
</evidence>
<dbReference type="eggNOG" id="COG2905">
    <property type="taxonomic scope" value="Bacteria"/>
</dbReference>
<dbReference type="STRING" id="171693.BN988_00948"/>
<dbReference type="OrthoDB" id="9802114at2"/>
<evidence type="ECO:0000259" key="3">
    <source>
        <dbReference type="PROSITE" id="PS51371"/>
    </source>
</evidence>
<dbReference type="RefSeq" id="WP_036573563.1">
    <property type="nucleotide sequence ID" value="NZ_BBXV01000058.1"/>
</dbReference>
<dbReference type="SMART" id="SM00116">
    <property type="entry name" value="CBS"/>
    <property type="match status" value="2"/>
</dbReference>
<gene>
    <name evidence="4" type="primary">hrp1</name>
    <name evidence="4" type="ORF">BN988_00948</name>
    <name evidence="5" type="ORF">OPHB3_3675</name>
</gene>
<accession>W9AII2</accession>
<dbReference type="Gene3D" id="3.10.580.10">
    <property type="entry name" value="CBS-domain"/>
    <property type="match status" value="1"/>
</dbReference>
<feature type="domain" description="CBS" evidence="3">
    <location>
        <begin position="76"/>
        <end position="133"/>
    </location>
</feature>
<dbReference type="Proteomes" id="UP000052946">
    <property type="component" value="Unassembled WGS sequence"/>
</dbReference>
<evidence type="ECO:0000313" key="4">
    <source>
        <dbReference type="EMBL" id="CDO02481.1"/>
    </source>
</evidence>
<evidence type="ECO:0000256" key="1">
    <source>
        <dbReference type="ARBA" id="ARBA00023122"/>
    </source>
</evidence>
<dbReference type="CDD" id="cd04622">
    <property type="entry name" value="CBS_pair_HRP1_like"/>
    <property type="match status" value="1"/>
</dbReference>
<organism evidence="4 6">
    <name type="scientific">Oceanobacillus picturae</name>
    <dbReference type="NCBI Taxonomy" id="171693"/>
    <lineage>
        <taxon>Bacteria</taxon>
        <taxon>Bacillati</taxon>
        <taxon>Bacillota</taxon>
        <taxon>Bacilli</taxon>
        <taxon>Bacillales</taxon>
        <taxon>Bacillaceae</taxon>
        <taxon>Oceanobacillus</taxon>
    </lineage>
</organism>